<organism evidence="2 3">
    <name type="scientific">Xyrichtys novacula</name>
    <name type="common">Pearly razorfish</name>
    <name type="synonym">Hemipteronotus novacula</name>
    <dbReference type="NCBI Taxonomy" id="13765"/>
    <lineage>
        <taxon>Eukaryota</taxon>
        <taxon>Metazoa</taxon>
        <taxon>Chordata</taxon>
        <taxon>Craniata</taxon>
        <taxon>Vertebrata</taxon>
        <taxon>Euteleostomi</taxon>
        <taxon>Actinopterygii</taxon>
        <taxon>Neopterygii</taxon>
        <taxon>Teleostei</taxon>
        <taxon>Neoteleostei</taxon>
        <taxon>Acanthomorphata</taxon>
        <taxon>Eupercaria</taxon>
        <taxon>Labriformes</taxon>
        <taxon>Labridae</taxon>
        <taxon>Xyrichtys</taxon>
    </lineage>
</organism>
<reference evidence="2" key="1">
    <citation type="submission" date="2023-08" db="EMBL/GenBank/DDBJ databases">
        <authorList>
            <person name="Alioto T."/>
            <person name="Alioto T."/>
            <person name="Gomez Garrido J."/>
        </authorList>
    </citation>
    <scope>NUCLEOTIDE SEQUENCE</scope>
</reference>
<sequence length="65" mass="7222">MKEHHHHKTQELHELVKHAAYDGDPFSSSSGQTSPSVFSDGNLSSYLIMVSLQKTKTVHTDKKAS</sequence>
<dbReference type="AlphaFoldDB" id="A0AAV1EZ27"/>
<accession>A0AAV1EZ27</accession>
<dbReference type="EMBL" id="OY660866">
    <property type="protein sequence ID" value="CAJ1054117.1"/>
    <property type="molecule type" value="Genomic_DNA"/>
</dbReference>
<proteinExistence type="predicted"/>
<evidence type="ECO:0000256" key="1">
    <source>
        <dbReference type="SAM" id="MobiDB-lite"/>
    </source>
</evidence>
<gene>
    <name evidence="2" type="ORF">XNOV1_A013572</name>
</gene>
<protein>
    <submittedName>
        <fullName evidence="2">Uncharacterized protein</fullName>
    </submittedName>
</protein>
<feature type="region of interest" description="Disordered" evidence="1">
    <location>
        <begin position="1"/>
        <end position="36"/>
    </location>
</feature>
<feature type="compositionally biased region" description="Low complexity" evidence="1">
    <location>
        <begin position="27"/>
        <end position="36"/>
    </location>
</feature>
<dbReference type="Proteomes" id="UP001178508">
    <property type="component" value="Chromosome 3"/>
</dbReference>
<evidence type="ECO:0000313" key="2">
    <source>
        <dbReference type="EMBL" id="CAJ1054117.1"/>
    </source>
</evidence>
<name>A0AAV1EZ27_XYRNO</name>
<feature type="compositionally biased region" description="Basic and acidic residues" evidence="1">
    <location>
        <begin position="1"/>
        <end position="21"/>
    </location>
</feature>
<evidence type="ECO:0000313" key="3">
    <source>
        <dbReference type="Proteomes" id="UP001178508"/>
    </source>
</evidence>
<keyword evidence="3" id="KW-1185">Reference proteome</keyword>